<dbReference type="PANTHER" id="PTHR43669:SF3">
    <property type="entry name" value="ALCOHOL DEHYDROGENASE, PUTATIVE (AFU_ORTHOLOGUE AFUA_3G03445)-RELATED"/>
    <property type="match status" value="1"/>
</dbReference>
<dbReference type="Proteomes" id="UP000201613">
    <property type="component" value="Unassembled WGS sequence"/>
</dbReference>
<dbReference type="FunFam" id="3.40.50.720:FF:000084">
    <property type="entry name" value="Short-chain dehydrogenase reductase"/>
    <property type="match status" value="1"/>
</dbReference>
<dbReference type="PRINTS" id="PR00080">
    <property type="entry name" value="SDRFAMILY"/>
</dbReference>
<dbReference type="CDD" id="cd05233">
    <property type="entry name" value="SDR_c"/>
    <property type="match status" value="1"/>
</dbReference>
<organism evidence="5 6">
    <name type="scientific">Flavimaricola marinus</name>
    <dbReference type="NCBI Taxonomy" id="1819565"/>
    <lineage>
        <taxon>Bacteria</taxon>
        <taxon>Pseudomonadati</taxon>
        <taxon>Pseudomonadota</taxon>
        <taxon>Alphaproteobacteria</taxon>
        <taxon>Rhodobacterales</taxon>
        <taxon>Paracoccaceae</taxon>
        <taxon>Flavimaricola</taxon>
    </lineage>
</organism>
<accession>A0A238LIQ2</accession>
<name>A0A238LIQ2_9RHOB</name>
<keyword evidence="6" id="KW-1185">Reference proteome</keyword>
<evidence type="ECO:0000259" key="4">
    <source>
        <dbReference type="SMART" id="SM00822"/>
    </source>
</evidence>
<protein>
    <submittedName>
        <fullName evidence="5">Putative ketoacyl reductase</fullName>
        <ecNumber evidence="5">1.3.1.-</ecNumber>
    </submittedName>
</protein>
<dbReference type="InterPro" id="IPR002347">
    <property type="entry name" value="SDR_fam"/>
</dbReference>
<dbReference type="GO" id="GO:0016491">
    <property type="term" value="F:oxidoreductase activity"/>
    <property type="evidence" value="ECO:0007669"/>
    <property type="project" value="UniProtKB-KW"/>
</dbReference>
<dbReference type="EMBL" id="FXZK01000008">
    <property type="protein sequence ID" value="SMY09275.1"/>
    <property type="molecule type" value="Genomic_DNA"/>
</dbReference>
<dbReference type="Pfam" id="PF00106">
    <property type="entry name" value="adh_short"/>
    <property type="match status" value="1"/>
</dbReference>
<reference evidence="5 6" key="1">
    <citation type="submission" date="2017-05" db="EMBL/GenBank/DDBJ databases">
        <authorList>
            <person name="Song R."/>
            <person name="Chenine A.L."/>
            <person name="Ruprecht R.M."/>
        </authorList>
    </citation>
    <scope>NUCLEOTIDE SEQUENCE [LARGE SCALE GENOMIC DNA]</scope>
    <source>
        <strain evidence="5 6">CECT 8899</strain>
    </source>
</reference>
<comment type="similarity">
    <text evidence="1 3">Belongs to the short-chain dehydrogenases/reductases (SDR) family.</text>
</comment>
<dbReference type="SUPFAM" id="SSF51735">
    <property type="entry name" value="NAD(P)-binding Rossmann-fold domains"/>
    <property type="match status" value="1"/>
</dbReference>
<dbReference type="EC" id="1.3.1.-" evidence="5"/>
<proteinExistence type="inferred from homology"/>
<feature type="domain" description="Ketoreductase" evidence="4">
    <location>
        <begin position="7"/>
        <end position="197"/>
    </location>
</feature>
<evidence type="ECO:0000256" key="3">
    <source>
        <dbReference type="RuleBase" id="RU000363"/>
    </source>
</evidence>
<dbReference type="PANTHER" id="PTHR43669">
    <property type="entry name" value="5-KETO-D-GLUCONATE 5-REDUCTASE"/>
    <property type="match status" value="1"/>
</dbReference>
<evidence type="ECO:0000313" key="5">
    <source>
        <dbReference type="EMBL" id="SMY09275.1"/>
    </source>
</evidence>
<sequence length="244" mass="25704">MEDLNGRVVIITGAAGGIGSALARALSDKGARLVLLDRTAEALAALEADLDTETLSITCDVASEAEMDAMAAATLDRFGQIDALVTTAAILRAGDGMRTLAQTSYAEWRQIIDVNLTGTFLANRAVLPAMQAAKRGDIINLSSTSGRQGRAFDGPYSASKAGIIGLSESLSEEVAREGIRVQTLLPDAVDTGLWGQAGGSALKPRHMLTPDRVAEVIVYLLSLPRDTYLLNSIVVPAPTRRRKG</sequence>
<dbReference type="PROSITE" id="PS00061">
    <property type="entry name" value="ADH_SHORT"/>
    <property type="match status" value="1"/>
</dbReference>
<dbReference type="SMART" id="SM00822">
    <property type="entry name" value="PKS_KR"/>
    <property type="match status" value="1"/>
</dbReference>
<dbReference type="OrthoDB" id="9790785at2"/>
<dbReference type="RefSeq" id="WP_093993465.1">
    <property type="nucleotide sequence ID" value="NZ_FXZK01000008.1"/>
</dbReference>
<dbReference type="InterPro" id="IPR020904">
    <property type="entry name" value="Sc_DH/Rdtase_CS"/>
</dbReference>
<evidence type="ECO:0000256" key="1">
    <source>
        <dbReference type="ARBA" id="ARBA00006484"/>
    </source>
</evidence>
<evidence type="ECO:0000256" key="2">
    <source>
        <dbReference type="ARBA" id="ARBA00023002"/>
    </source>
</evidence>
<dbReference type="InterPro" id="IPR057326">
    <property type="entry name" value="KR_dom"/>
</dbReference>
<dbReference type="InterPro" id="IPR036291">
    <property type="entry name" value="NAD(P)-bd_dom_sf"/>
</dbReference>
<dbReference type="PRINTS" id="PR00081">
    <property type="entry name" value="GDHRDH"/>
</dbReference>
<dbReference type="Gene3D" id="3.40.50.720">
    <property type="entry name" value="NAD(P)-binding Rossmann-like Domain"/>
    <property type="match status" value="1"/>
</dbReference>
<dbReference type="AlphaFoldDB" id="A0A238LIQ2"/>
<keyword evidence="2 5" id="KW-0560">Oxidoreductase</keyword>
<gene>
    <name evidence="5" type="primary">actIII_2</name>
    <name evidence="5" type="ORF">LOM8899_03440</name>
</gene>
<evidence type="ECO:0000313" key="6">
    <source>
        <dbReference type="Proteomes" id="UP000201613"/>
    </source>
</evidence>